<sequence>MAVAAKKIEMLQKGVSKFEFEQNWVELMDRIEMVDEKVSRKADEVVMTMVLAHRHEIEDLQSELYRLQSEVKKLQKEQKNVVDHIVEPNQSSKIKKLWHRIFK</sequence>
<evidence type="ECO:0000256" key="1">
    <source>
        <dbReference type="SAM" id="Coils"/>
    </source>
</evidence>
<organism evidence="2 3">
    <name type="scientific">Pontibacillus salipaludis</name>
    <dbReference type="NCBI Taxonomy" id="1697394"/>
    <lineage>
        <taxon>Bacteria</taxon>
        <taxon>Bacillati</taxon>
        <taxon>Bacillota</taxon>
        <taxon>Bacilli</taxon>
        <taxon>Bacillales</taxon>
        <taxon>Bacillaceae</taxon>
        <taxon>Pontibacillus</taxon>
    </lineage>
</organism>
<feature type="coiled-coil region" evidence="1">
    <location>
        <begin position="50"/>
        <end position="77"/>
    </location>
</feature>
<dbReference type="EMBL" id="BMIN01000001">
    <property type="protein sequence ID" value="GGC99255.1"/>
    <property type="molecule type" value="Genomic_DNA"/>
</dbReference>
<keyword evidence="3" id="KW-1185">Reference proteome</keyword>
<proteinExistence type="predicted"/>
<dbReference type="RefSeq" id="WP_188650225.1">
    <property type="nucleotide sequence ID" value="NZ_BMIN01000001.1"/>
</dbReference>
<evidence type="ECO:0000313" key="2">
    <source>
        <dbReference type="EMBL" id="GGC99255.1"/>
    </source>
</evidence>
<dbReference type="Proteomes" id="UP000642571">
    <property type="component" value="Unassembled WGS sequence"/>
</dbReference>
<protein>
    <submittedName>
        <fullName evidence="2">Uncharacterized protein</fullName>
    </submittedName>
</protein>
<evidence type="ECO:0000313" key="3">
    <source>
        <dbReference type="Proteomes" id="UP000642571"/>
    </source>
</evidence>
<reference evidence="3" key="1">
    <citation type="journal article" date="2019" name="Int. J. Syst. Evol. Microbiol.">
        <title>The Global Catalogue of Microorganisms (GCM) 10K type strain sequencing project: providing services to taxonomists for standard genome sequencing and annotation.</title>
        <authorList>
            <consortium name="The Broad Institute Genomics Platform"/>
            <consortium name="The Broad Institute Genome Sequencing Center for Infectious Disease"/>
            <person name="Wu L."/>
            <person name="Ma J."/>
        </authorList>
    </citation>
    <scope>NUCLEOTIDE SEQUENCE [LARGE SCALE GENOMIC DNA]</scope>
    <source>
        <strain evidence="3">CGMCC 1.15353</strain>
    </source>
</reference>
<comment type="caution">
    <text evidence="2">The sequence shown here is derived from an EMBL/GenBank/DDBJ whole genome shotgun (WGS) entry which is preliminary data.</text>
</comment>
<keyword evidence="1" id="KW-0175">Coiled coil</keyword>
<name>A0ABQ1PM57_9BACI</name>
<gene>
    <name evidence="2" type="ORF">GCM10011389_03130</name>
</gene>
<accession>A0ABQ1PM57</accession>